<accession>A0ABS3KW24</accession>
<dbReference type="Pfam" id="PF00496">
    <property type="entry name" value="SBP_bac_5"/>
    <property type="match status" value="1"/>
</dbReference>
<evidence type="ECO:0000256" key="2">
    <source>
        <dbReference type="ARBA" id="ARBA00005695"/>
    </source>
</evidence>
<dbReference type="EMBL" id="JACTNG010000018">
    <property type="protein sequence ID" value="MBO1081686.1"/>
    <property type="molecule type" value="Genomic_DNA"/>
</dbReference>
<dbReference type="PANTHER" id="PTHR30290">
    <property type="entry name" value="PERIPLASMIC BINDING COMPONENT OF ABC TRANSPORTER"/>
    <property type="match status" value="1"/>
</dbReference>
<feature type="chain" id="PRO_5046110389" evidence="5">
    <location>
        <begin position="26"/>
        <end position="533"/>
    </location>
</feature>
<evidence type="ECO:0000256" key="3">
    <source>
        <dbReference type="ARBA" id="ARBA00022448"/>
    </source>
</evidence>
<evidence type="ECO:0000256" key="4">
    <source>
        <dbReference type="ARBA" id="ARBA00022729"/>
    </source>
</evidence>
<dbReference type="CDD" id="cd08498">
    <property type="entry name" value="PBP2_NikA_DppA_OppA_like_2"/>
    <property type="match status" value="1"/>
</dbReference>
<evidence type="ECO:0000313" key="8">
    <source>
        <dbReference type="Proteomes" id="UP001518989"/>
    </source>
</evidence>
<dbReference type="InterPro" id="IPR000914">
    <property type="entry name" value="SBP_5_dom"/>
</dbReference>
<dbReference type="RefSeq" id="WP_207419869.1">
    <property type="nucleotide sequence ID" value="NZ_CP061181.1"/>
</dbReference>
<dbReference type="InterPro" id="IPR039424">
    <property type="entry name" value="SBP_5"/>
</dbReference>
<keyword evidence="8" id="KW-1185">Reference proteome</keyword>
<gene>
    <name evidence="7" type="ORF">IAI61_21880</name>
</gene>
<keyword evidence="3" id="KW-0813">Transport</keyword>
<proteinExistence type="inferred from homology"/>
<evidence type="ECO:0000256" key="1">
    <source>
        <dbReference type="ARBA" id="ARBA00004418"/>
    </source>
</evidence>
<reference evidence="7 8" key="1">
    <citation type="submission" date="2020-09" db="EMBL/GenBank/DDBJ databases">
        <title>Roseomonas.</title>
        <authorList>
            <person name="Zhu W."/>
        </authorList>
    </citation>
    <scope>NUCLEOTIDE SEQUENCE [LARGE SCALE GENOMIC DNA]</scope>
    <source>
        <strain evidence="7 8">573</strain>
    </source>
</reference>
<name>A0ABS3KW24_9PROT</name>
<dbReference type="InterPro" id="IPR030678">
    <property type="entry name" value="Peptide/Ni-bd"/>
</dbReference>
<dbReference type="SUPFAM" id="SSF53850">
    <property type="entry name" value="Periplasmic binding protein-like II"/>
    <property type="match status" value="1"/>
</dbReference>
<dbReference type="Proteomes" id="UP001518989">
    <property type="component" value="Unassembled WGS sequence"/>
</dbReference>
<dbReference type="Gene3D" id="3.90.76.10">
    <property type="entry name" value="Dipeptide-binding Protein, Domain 1"/>
    <property type="match status" value="1"/>
</dbReference>
<comment type="subcellular location">
    <subcellularLocation>
        <location evidence="1">Periplasm</location>
    </subcellularLocation>
</comment>
<evidence type="ECO:0000256" key="5">
    <source>
        <dbReference type="SAM" id="SignalP"/>
    </source>
</evidence>
<comment type="similarity">
    <text evidence="2">Belongs to the bacterial solute-binding protein 5 family.</text>
</comment>
<dbReference type="Gene3D" id="3.10.105.10">
    <property type="entry name" value="Dipeptide-binding Protein, Domain 3"/>
    <property type="match status" value="1"/>
</dbReference>
<dbReference type="Gene3D" id="3.40.190.10">
    <property type="entry name" value="Periplasmic binding protein-like II"/>
    <property type="match status" value="1"/>
</dbReference>
<sequence length="533" mass="57962">MNPFITTCGSRARLAGLLGLGVLLAADPVAARDLTIAVGGSAISMDPHFYNSGTANALTLHVFDRLINHDSQGRMTPGLVESWKPVEDTVWEFKLRPGVTWHDGRDFTADDVAFSLARLPSVPNSPGGFGGFVRTVTRVEVVDPLTLRVHTKTAYPLLPSDFSSFSIVSRHVGEGAATEDYNSGKAAIGTGPYRLRSYRVGDRTEFTRNDAYWAGAQPWEQVHYRFIPNAAARSAALLSGDVDMIDQVPAADLPRLRRSEAVRITEAQSARVIFLNFDRSRRGNLPFVTDNAGQPLPANPFDDLRVRRAFTMAIQRDALAERVMEGTAQPAGQWLPPGTGGYNPEVLPPAYDPEGARRLLAEAGFPQGFRLTLHTSNDRYPNDAKVAQAVAQMWTRVGIQTQVEALPSTTYSPRSARQDFALRLGGWGSSSAEASSALVGIMGTYDRAAGTGAANVGRYSNPELDALRDRALATLDDMQRDALLRQAVKLAMDDVAIMPLFTLTNIWATRAGIDYEPRMDEATLAMSAQPAKD</sequence>
<protein>
    <submittedName>
        <fullName evidence="7">ABC transporter substrate-binding protein</fullName>
    </submittedName>
</protein>
<evidence type="ECO:0000259" key="6">
    <source>
        <dbReference type="Pfam" id="PF00496"/>
    </source>
</evidence>
<dbReference type="PANTHER" id="PTHR30290:SF9">
    <property type="entry name" value="OLIGOPEPTIDE-BINDING PROTEIN APPA"/>
    <property type="match status" value="1"/>
</dbReference>
<evidence type="ECO:0000313" key="7">
    <source>
        <dbReference type="EMBL" id="MBO1081686.1"/>
    </source>
</evidence>
<comment type="caution">
    <text evidence="7">The sequence shown here is derived from an EMBL/GenBank/DDBJ whole genome shotgun (WGS) entry which is preliminary data.</text>
</comment>
<feature type="signal peptide" evidence="5">
    <location>
        <begin position="1"/>
        <end position="25"/>
    </location>
</feature>
<dbReference type="PIRSF" id="PIRSF002741">
    <property type="entry name" value="MppA"/>
    <property type="match status" value="1"/>
</dbReference>
<organism evidence="7 8">
    <name type="scientific">Roseomonas haemaphysalidis</name>
    <dbReference type="NCBI Taxonomy" id="2768162"/>
    <lineage>
        <taxon>Bacteria</taxon>
        <taxon>Pseudomonadati</taxon>
        <taxon>Pseudomonadota</taxon>
        <taxon>Alphaproteobacteria</taxon>
        <taxon>Acetobacterales</taxon>
        <taxon>Roseomonadaceae</taxon>
        <taxon>Roseomonas</taxon>
    </lineage>
</organism>
<keyword evidence="4 5" id="KW-0732">Signal</keyword>
<feature type="domain" description="Solute-binding protein family 5" evidence="6">
    <location>
        <begin position="75"/>
        <end position="441"/>
    </location>
</feature>